<dbReference type="Proteomes" id="UP000295678">
    <property type="component" value="Unassembled WGS sequence"/>
</dbReference>
<accession>A0A4R3MDB9</accession>
<name>A0A4R3MDB9_9HYPH</name>
<dbReference type="AlphaFoldDB" id="A0A4R3MDB9"/>
<comment type="caution">
    <text evidence="2">The sequence shown here is derived from an EMBL/GenBank/DDBJ whole genome shotgun (WGS) entry which is preliminary data.</text>
</comment>
<feature type="chain" id="PRO_5020696784" evidence="1">
    <location>
        <begin position="25"/>
        <end position="368"/>
    </location>
</feature>
<dbReference type="EMBL" id="SMAK01000003">
    <property type="protein sequence ID" value="TCT11744.1"/>
    <property type="molecule type" value="Genomic_DNA"/>
</dbReference>
<evidence type="ECO:0000313" key="3">
    <source>
        <dbReference type="Proteomes" id="UP000295678"/>
    </source>
</evidence>
<proteinExistence type="predicted"/>
<protein>
    <submittedName>
        <fullName evidence="2">Uncharacterized protein DUF2865</fullName>
    </submittedName>
</protein>
<sequence length="368" mass="39575">MRGWIAGLAGVVLAALPAGSAAVAQDPGYCVQLEARLVHLERSRSGSSADITRRDSAILTLRKQLDAARRQAAQAGCGAQQGFLFFRPPRPPHCGDHDAIIARLEANVRALEAQRSAAPLQVVSGDRERAQLLAALGEHNCGPQYARYAPRPGSGGLFGFFNRDYGRDPYAEEPGIDDRYGTFRTICVRSCDGYFWPISFSTVSTHFGNDEQICRASCPGADVALYIHRNPGEEADDAVSLSGEPLRAHPNAFRHRREYVQDCTCRTATRTTALSERVIVDITARNGAVMRSDAAGSTAARAETGAIALPGTPLPRRPPGAVPPPVGSIATITGFEDYDSTSAPDVAQGERQVRNVGPGFTMYRRVVE</sequence>
<feature type="signal peptide" evidence="1">
    <location>
        <begin position="1"/>
        <end position="24"/>
    </location>
</feature>
<evidence type="ECO:0000256" key="1">
    <source>
        <dbReference type="SAM" id="SignalP"/>
    </source>
</evidence>
<keyword evidence="1" id="KW-0732">Signal</keyword>
<evidence type="ECO:0000313" key="2">
    <source>
        <dbReference type="EMBL" id="TCT11744.1"/>
    </source>
</evidence>
<gene>
    <name evidence="2" type="ORF">EDC22_10354</name>
</gene>
<reference evidence="2 3" key="1">
    <citation type="submission" date="2019-03" db="EMBL/GenBank/DDBJ databases">
        <title>Genomic Encyclopedia of Type Strains, Phase IV (KMG-IV): sequencing the most valuable type-strain genomes for metagenomic binning, comparative biology and taxonomic classification.</title>
        <authorList>
            <person name="Goeker M."/>
        </authorList>
    </citation>
    <scope>NUCLEOTIDE SEQUENCE [LARGE SCALE GENOMIC DNA]</scope>
    <source>
        <strain evidence="2 3">DSM 19345</strain>
    </source>
</reference>
<dbReference type="Pfam" id="PF11064">
    <property type="entry name" value="DUF2865"/>
    <property type="match status" value="1"/>
</dbReference>
<dbReference type="RefSeq" id="WP_165926806.1">
    <property type="nucleotide sequence ID" value="NZ_SMAK01000003.1"/>
</dbReference>
<keyword evidence="3" id="KW-1185">Reference proteome</keyword>
<organism evidence="2 3">
    <name type="scientific">Tepidamorphus gemmatus</name>
    <dbReference type="NCBI Taxonomy" id="747076"/>
    <lineage>
        <taxon>Bacteria</taxon>
        <taxon>Pseudomonadati</taxon>
        <taxon>Pseudomonadota</taxon>
        <taxon>Alphaproteobacteria</taxon>
        <taxon>Hyphomicrobiales</taxon>
        <taxon>Tepidamorphaceae</taxon>
        <taxon>Tepidamorphus</taxon>
    </lineage>
</organism>
<dbReference type="InterPro" id="IPR021293">
    <property type="entry name" value="DUF2865"/>
</dbReference>